<protein>
    <submittedName>
        <fullName evidence="1">Uncharacterized protein</fullName>
    </submittedName>
</protein>
<sequence length="118" mass="13719">MEKEDELIFILTCGGSLGTRDLAIEKLINPARSKVYELPIETNYIIFHEMDDEKTIKSKLKKVDESLLKIIDDFEIGFLKNEKIKIVIHQENIQEEKLTKDLIEKYIVSIVVRGNEIL</sequence>
<organism evidence="1">
    <name type="scientific">Helcococcus kunzii</name>
    <dbReference type="NCBI Taxonomy" id="40091"/>
    <lineage>
        <taxon>Bacteria</taxon>
        <taxon>Bacillati</taxon>
        <taxon>Bacillota</taxon>
        <taxon>Tissierellia</taxon>
        <taxon>Tissierellales</taxon>
        <taxon>Peptoniphilaceae</taxon>
        <taxon>Helcococcus</taxon>
    </lineage>
</organism>
<accession>A0A1B2JLH5</accession>
<evidence type="ECO:0000313" key="1">
    <source>
        <dbReference type="EMBL" id="ANZ79474.1"/>
    </source>
</evidence>
<dbReference type="EMBL" id="KU612222">
    <property type="protein sequence ID" value="ANZ79474.1"/>
    <property type="molecule type" value="Genomic_DNA"/>
</dbReference>
<dbReference type="AlphaFoldDB" id="A0A1B2JLH5"/>
<reference evidence="1" key="1">
    <citation type="journal article" date="2016" name="J. Antimicrob. Chemother.">
        <title>Novel chromosome-encoded erm(47) determinant responsible for constitutive MLSB resistance in Helcococcus kunzii.</title>
        <authorList>
            <person name="Guerin F."/>
            <person name="Isnard C."/>
            <person name="Bucquet F."/>
            <person name="Fines-Guyon M."/>
            <person name="Giard J.C."/>
            <person name="Burrus V."/>
            <person name="Cattoir V."/>
        </authorList>
    </citation>
    <scope>NUCLEOTIDE SEQUENCE</scope>
    <source>
        <strain evidence="1">UCN99</strain>
    </source>
</reference>
<proteinExistence type="predicted"/>
<name>A0A1B2JLH5_9FIRM</name>